<feature type="chain" id="PRO_5018711695" evidence="5">
    <location>
        <begin position="24"/>
        <end position="370"/>
    </location>
</feature>
<dbReference type="GO" id="GO:0016491">
    <property type="term" value="F:oxidoreductase activity"/>
    <property type="evidence" value="ECO:0007669"/>
    <property type="project" value="UniProtKB-KW"/>
</dbReference>
<comment type="similarity">
    <text evidence="2">Belongs to the DadA oxidoreductase family.</text>
</comment>
<dbReference type="InterPro" id="IPR036188">
    <property type="entry name" value="FAD/NAD-bd_sf"/>
</dbReference>
<evidence type="ECO:0000256" key="4">
    <source>
        <dbReference type="ARBA" id="ARBA00023002"/>
    </source>
</evidence>
<dbReference type="Pfam" id="PF01266">
    <property type="entry name" value="DAO"/>
    <property type="match status" value="1"/>
</dbReference>
<protein>
    <submittedName>
        <fullName evidence="7">TIGR03364 family FAD-dependent oxidoreductase</fullName>
    </submittedName>
</protein>
<dbReference type="InterPro" id="IPR017741">
    <property type="entry name" value="FAD-dependent_OxRdtase_HpnW"/>
</dbReference>
<name>A0A3Q9BQS8_9BURK</name>
<evidence type="ECO:0000313" key="7">
    <source>
        <dbReference type="EMBL" id="AZP12434.1"/>
    </source>
</evidence>
<sequence>MNQCKHRVAIVGAGIVGLAHAWAASLRGDTVTVYEREDRASGASVRNFGLGLVLGQPSGDLFELAQQSRSMWLEFLTESGCWHKAQGSLVVARSRTELDVLEAFQHERGSYYGSKLLGPAGVAAQHAHGLGGLFSGSEIALDARQAIAMLADWLAVRHGVIFQYGVQVNRIDLPRIQTSRGVDAADEVVVCSGHDFKTLYPSQFAALGIRQCALQMQRVVNPGISLGPTLMTGLSTLHYGAFTECPALADRLAALRREVAQSHPALLTHGIHLIVQQVGDSGDLIIGDSHAVAESVSPFNQAEIDTIILQLAQDLLQKPLEVRERWQGVYASGPRPYEVLQVAESVQAVAITSGIGMSIAFALARRNLFP</sequence>
<comment type="cofactor">
    <cofactor evidence="1">
        <name>FAD</name>
        <dbReference type="ChEBI" id="CHEBI:57692"/>
    </cofactor>
</comment>
<keyword evidence="5" id="KW-0732">Signal</keyword>
<dbReference type="Gene3D" id="3.30.9.10">
    <property type="entry name" value="D-Amino Acid Oxidase, subunit A, domain 2"/>
    <property type="match status" value="1"/>
</dbReference>
<proteinExistence type="inferred from homology"/>
<evidence type="ECO:0000256" key="1">
    <source>
        <dbReference type="ARBA" id="ARBA00001974"/>
    </source>
</evidence>
<dbReference type="Gene3D" id="3.50.50.60">
    <property type="entry name" value="FAD/NAD(P)-binding domain"/>
    <property type="match status" value="1"/>
</dbReference>
<evidence type="ECO:0000259" key="6">
    <source>
        <dbReference type="Pfam" id="PF01266"/>
    </source>
</evidence>
<reference evidence="7 8" key="1">
    <citation type="journal article" date="2011" name="Int. J. Syst. Evol. Microbiol.">
        <title>Description of Undibacterium oligocarboniphilum sp. nov., isolated from purified water, and Undibacterium pigrum strain CCUG 49012 as the type strain of Undibacterium parvum sp. nov., and emended descriptions of the genus Undibacterium and the species Undibacterium pigrum.</title>
        <authorList>
            <person name="Eder W."/>
            <person name="Wanner G."/>
            <person name="Ludwig W."/>
            <person name="Busse H.J."/>
            <person name="Ziemke-Kageler F."/>
            <person name="Lang E."/>
        </authorList>
    </citation>
    <scope>NUCLEOTIDE SEQUENCE [LARGE SCALE GENOMIC DNA]</scope>
    <source>
        <strain evidence="7 8">DSM 23061</strain>
    </source>
</reference>
<dbReference type="PANTHER" id="PTHR13847">
    <property type="entry name" value="SARCOSINE DEHYDROGENASE-RELATED"/>
    <property type="match status" value="1"/>
</dbReference>
<evidence type="ECO:0000256" key="2">
    <source>
        <dbReference type="ARBA" id="ARBA00009410"/>
    </source>
</evidence>
<feature type="domain" description="FAD dependent oxidoreductase" evidence="6">
    <location>
        <begin position="7"/>
        <end position="365"/>
    </location>
</feature>
<keyword evidence="3" id="KW-0285">Flavoprotein</keyword>
<dbReference type="PANTHER" id="PTHR13847:SF286">
    <property type="entry name" value="D-AMINO ACID DEHYDROGENASE"/>
    <property type="match status" value="1"/>
</dbReference>
<dbReference type="KEGG" id="upv:EJN92_10720"/>
<dbReference type="AlphaFoldDB" id="A0A3Q9BQS8"/>
<dbReference type="RefSeq" id="WP_126127815.1">
    <property type="nucleotide sequence ID" value="NZ_CP034464.1"/>
</dbReference>
<dbReference type="SUPFAM" id="SSF51905">
    <property type="entry name" value="FAD/NAD(P)-binding domain"/>
    <property type="match status" value="1"/>
</dbReference>
<feature type="signal peptide" evidence="5">
    <location>
        <begin position="1"/>
        <end position="23"/>
    </location>
</feature>
<evidence type="ECO:0000313" key="8">
    <source>
        <dbReference type="Proteomes" id="UP000275663"/>
    </source>
</evidence>
<evidence type="ECO:0000256" key="5">
    <source>
        <dbReference type="SAM" id="SignalP"/>
    </source>
</evidence>
<dbReference type="GO" id="GO:0005737">
    <property type="term" value="C:cytoplasm"/>
    <property type="evidence" value="ECO:0007669"/>
    <property type="project" value="TreeGrafter"/>
</dbReference>
<dbReference type="InterPro" id="IPR006076">
    <property type="entry name" value="FAD-dep_OxRdtase"/>
</dbReference>
<evidence type="ECO:0000256" key="3">
    <source>
        <dbReference type="ARBA" id="ARBA00022630"/>
    </source>
</evidence>
<dbReference type="OrthoDB" id="9799943at2"/>
<organism evidence="7 8">
    <name type="scientific">Undibacterium parvum</name>
    <dbReference type="NCBI Taxonomy" id="401471"/>
    <lineage>
        <taxon>Bacteria</taxon>
        <taxon>Pseudomonadati</taxon>
        <taxon>Pseudomonadota</taxon>
        <taxon>Betaproteobacteria</taxon>
        <taxon>Burkholderiales</taxon>
        <taxon>Oxalobacteraceae</taxon>
        <taxon>Undibacterium</taxon>
    </lineage>
</organism>
<dbReference type="NCBIfam" id="TIGR03364">
    <property type="entry name" value="HpnW_proposed"/>
    <property type="match status" value="1"/>
</dbReference>
<keyword evidence="8" id="KW-1185">Reference proteome</keyword>
<gene>
    <name evidence="7" type="ORF">EJN92_10720</name>
</gene>
<dbReference type="EMBL" id="CP034464">
    <property type="protein sequence ID" value="AZP12434.1"/>
    <property type="molecule type" value="Genomic_DNA"/>
</dbReference>
<dbReference type="Proteomes" id="UP000275663">
    <property type="component" value="Chromosome"/>
</dbReference>
<keyword evidence="4" id="KW-0560">Oxidoreductase</keyword>
<accession>A0A3Q9BQS8</accession>